<dbReference type="PANTHER" id="PTHR47447">
    <property type="entry name" value="OS03G0856100 PROTEIN"/>
    <property type="match status" value="1"/>
</dbReference>
<feature type="compositionally biased region" description="Polar residues" evidence="6">
    <location>
        <begin position="171"/>
        <end position="182"/>
    </location>
</feature>
<proteinExistence type="inferred from homology"/>
<dbReference type="NCBIfam" id="TIGR00756">
    <property type="entry name" value="PPR"/>
    <property type="match status" value="4"/>
</dbReference>
<comment type="caution">
    <text evidence="8">The sequence shown here is derived from an EMBL/GenBank/DDBJ whole genome shotgun (WGS) entry which is preliminary data.</text>
</comment>
<evidence type="ECO:0000313" key="8">
    <source>
        <dbReference type="EMBL" id="KAK7696450.1"/>
    </source>
</evidence>
<dbReference type="InterPro" id="IPR033443">
    <property type="entry name" value="PROP1-like_PPR_dom"/>
</dbReference>
<feature type="region of interest" description="Disordered" evidence="6">
    <location>
        <begin position="1239"/>
        <end position="1258"/>
    </location>
</feature>
<dbReference type="Proteomes" id="UP001385951">
    <property type="component" value="Unassembled WGS sequence"/>
</dbReference>
<evidence type="ECO:0000313" key="9">
    <source>
        <dbReference type="Proteomes" id="UP001385951"/>
    </source>
</evidence>
<feature type="repeat" description="PPR" evidence="5">
    <location>
        <begin position="984"/>
        <end position="1018"/>
    </location>
</feature>
<feature type="repeat" description="PPR" evidence="5">
    <location>
        <begin position="356"/>
        <end position="390"/>
    </location>
</feature>
<feature type="region of interest" description="Disordered" evidence="6">
    <location>
        <begin position="799"/>
        <end position="824"/>
    </location>
</feature>
<dbReference type="Pfam" id="PF13812">
    <property type="entry name" value="PPR_3"/>
    <property type="match status" value="1"/>
</dbReference>
<feature type="repeat" description="PPR" evidence="5">
    <location>
        <begin position="448"/>
        <end position="482"/>
    </location>
</feature>
<keyword evidence="9" id="KW-1185">Reference proteome</keyword>
<comment type="function">
    <text evidence="3">Regulates mitochondrial small subunit maturation by controlling 15S rRNA 5'-end processing. Localizes to the 5' precursor of the 15S rRNA in a position that is subsequently occupied by mS47 in the mature yeast mtSSU. Uses structure and sequence-specific RNA recognition, binding to a single-stranded region of the precursor and specifically recognizing bases -6 to -1. The exchange of Ccm1 for mS47 is coupled to the irreversible removal of precursor rRNA that is accompanied by conformational changes of the mitoribosomal proteins uS5m and mS26. These conformational changes signal completion of 5'-end rRNA processing through protection of the mature 5'-end of the 15S rRNA and stabilization of mS47. The removal of the 5' precursor together with the dissociation of Ccm1 may be catalyzed by the 5'-3' exoribonuclease Pet127. Involved in the specific removal of group I introns in mitochondrial encoded transcripts.</text>
</comment>
<feature type="compositionally biased region" description="Basic and acidic residues" evidence="6">
    <location>
        <begin position="188"/>
        <end position="199"/>
    </location>
</feature>
<dbReference type="PROSITE" id="PS51375">
    <property type="entry name" value="PPR"/>
    <property type="match status" value="5"/>
</dbReference>
<sequence length="1314" mass="144024">MLPKVAGQILHHTSRAVAVIQNQTGSTFRNVLHTSGPPTTLGGRPGSGSNNSGWGGTAEPGGPKAHTGSRFHSSFASSARVVAHADPSSSNVDGVDLSDDYLDLPTPIASRLGARTSHRLRSTTLSQGVQKGDSNVLKALRQHVRTNHAFASVSSTAQPSEPPVPLLKSTDAPSATSSPEQLTSATESEEHAAESDAEHSNGPLAELLASLAKVKTVGNREAVEILVQKIRATGKLNIHGYNHILDALREVRRSGESLASILEVYNEMLARDILPSFRTYSILILAFTDRDSDVHITSTKLERRILQRRAMGITDSQENKADQEQLVQLNSENNMASALKLFQTATSRIRSKASLTWTVYNALLRSCANHGNVDAALEIFAHFERRKDVPLAAQPFAHLINTYAKVGDIQGAEQVFEEFRKASIDGRLSWSIRNTSTEGRERSSQSAQIGVWNCMIETYFVCGRGDKGLALLEEMLDSGSGLDFGPKDIPVPSPTTFSSVIVGFCRAGDLDSALEWFWRLLADGKSTTDNIAPCLALPKPTNHALRSLIMYLVMQGNRIEDINKVWATTSNQDITILSTDIRRIVLMANIQYLESIPAISDAKGLELTEFTFQRVLCRRLLPDWASRELGGISILVQKMVGLYNRFGGPDAVVTFAKKAASEIERKDGNDQAAVEQLGNMLIDAIRSLNASPWTFTHELSLAHIAYSCHIPIDNRALIESFLQAKAENQELPQITPVHSHIILEAALQSAQDAYGVYSYSPAVESIMEYISDKAFQLSVAPIHLRQALNEYIKAVQNRDSEPSPTLTEAQSVQSTQSTAVDPSATPAQISIDSVHSNYVDEYRRINNTLSAVVGYERLLLGAQLGVYPTPQVIGRLINFLGRAGEVEKLKETYHIAQQVLASLPDKNQQSMGWFHVEDSMVIALAHAGDVDAAHIHRTRIIEQGGTPSPDAYGALVQHVTSTTDDAANAMALYQEAISRNVTPNLYLYNTIISKLAKARKADSAIQLFQELKMRGIQPSSVTYGSVIAACCRVGDAQSAETLFEEMASQPSFKPRVPPYNTMMQFYTHTKPDRERVLFYYDALIRARVLPTAHTYKLLLDAYGTIAPQNYDAMQQTFDELVANTRVAMQGTHWAALINAWGCSGRDLTKALEIFNAIESHPRSRRTALPDAVCYEALFNVLVSHNRTDLFPLYTEQLAVRGVHMTAYIANLLIKGYAASGNMDSARALFEGLVDPPQGVAAPNNHASGEQDNAQRVSPYEPVYREPSTWEAMIAAELSHGNQEKASQLLVRAEARCFPEAVMARISGVRHGELL</sequence>
<accession>A0AAW0GT73</accession>
<evidence type="ECO:0000256" key="2">
    <source>
        <dbReference type="ARBA" id="ARBA00022737"/>
    </source>
</evidence>
<feature type="compositionally biased region" description="Polar residues" evidence="6">
    <location>
        <begin position="802"/>
        <end position="824"/>
    </location>
</feature>
<evidence type="ECO:0000256" key="4">
    <source>
        <dbReference type="ARBA" id="ARBA00044511"/>
    </source>
</evidence>
<dbReference type="Pfam" id="PF01535">
    <property type="entry name" value="PPR"/>
    <property type="match status" value="5"/>
</dbReference>
<dbReference type="InterPro" id="IPR011990">
    <property type="entry name" value="TPR-like_helical_dom_sf"/>
</dbReference>
<dbReference type="PANTHER" id="PTHR47447:SF17">
    <property type="entry name" value="OS12G0638900 PROTEIN"/>
    <property type="match status" value="1"/>
</dbReference>
<feature type="region of interest" description="Disordered" evidence="6">
    <location>
        <begin position="29"/>
        <end position="70"/>
    </location>
</feature>
<reference evidence="8 9" key="1">
    <citation type="submission" date="2022-09" db="EMBL/GenBank/DDBJ databases">
        <authorList>
            <person name="Palmer J.M."/>
        </authorList>
    </citation>
    <scope>NUCLEOTIDE SEQUENCE [LARGE SCALE GENOMIC DNA]</scope>
    <source>
        <strain evidence="8 9">DSM 7382</strain>
    </source>
</reference>
<evidence type="ECO:0000259" key="7">
    <source>
        <dbReference type="Pfam" id="PF17177"/>
    </source>
</evidence>
<feature type="repeat" description="PPR" evidence="5">
    <location>
        <begin position="1019"/>
        <end position="1049"/>
    </location>
</feature>
<evidence type="ECO:0000256" key="3">
    <source>
        <dbReference type="ARBA" id="ARBA00044493"/>
    </source>
</evidence>
<dbReference type="InterPro" id="IPR002885">
    <property type="entry name" value="PPR_rpt"/>
</dbReference>
<feature type="domain" description="PROP1-like PPR" evidence="7">
    <location>
        <begin position="961"/>
        <end position="1120"/>
    </location>
</feature>
<evidence type="ECO:0000256" key="5">
    <source>
        <dbReference type="PROSITE-ProRule" id="PRU00708"/>
    </source>
</evidence>
<gene>
    <name evidence="8" type="ORF">QCA50_001107</name>
</gene>
<feature type="compositionally biased region" description="Polar residues" evidence="6">
    <location>
        <begin position="1244"/>
        <end position="1255"/>
    </location>
</feature>
<feature type="compositionally biased region" description="Polar residues" evidence="6">
    <location>
        <begin position="29"/>
        <end position="38"/>
    </location>
</feature>
<evidence type="ECO:0000256" key="1">
    <source>
        <dbReference type="ARBA" id="ARBA00006192"/>
    </source>
</evidence>
<dbReference type="EMBL" id="JASBNA010000001">
    <property type="protein sequence ID" value="KAK7696450.1"/>
    <property type="molecule type" value="Genomic_DNA"/>
</dbReference>
<organism evidence="8 9">
    <name type="scientific">Cerrena zonata</name>
    <dbReference type="NCBI Taxonomy" id="2478898"/>
    <lineage>
        <taxon>Eukaryota</taxon>
        <taxon>Fungi</taxon>
        <taxon>Dikarya</taxon>
        <taxon>Basidiomycota</taxon>
        <taxon>Agaricomycotina</taxon>
        <taxon>Agaricomycetes</taxon>
        <taxon>Polyporales</taxon>
        <taxon>Cerrenaceae</taxon>
        <taxon>Cerrena</taxon>
    </lineage>
</organism>
<feature type="repeat" description="PPR" evidence="5">
    <location>
        <begin position="493"/>
        <end position="527"/>
    </location>
</feature>
<comment type="similarity">
    <text evidence="1">Belongs to the CCM1 family.</text>
</comment>
<keyword evidence="2" id="KW-0677">Repeat</keyword>
<feature type="region of interest" description="Disordered" evidence="6">
    <location>
        <begin position="150"/>
        <end position="201"/>
    </location>
</feature>
<evidence type="ECO:0000256" key="6">
    <source>
        <dbReference type="SAM" id="MobiDB-lite"/>
    </source>
</evidence>
<dbReference type="Gene3D" id="1.25.40.10">
    <property type="entry name" value="Tetratricopeptide repeat domain"/>
    <property type="match status" value="4"/>
</dbReference>
<dbReference type="Pfam" id="PF17177">
    <property type="entry name" value="PPR_long"/>
    <property type="match status" value="1"/>
</dbReference>
<name>A0AAW0GT73_9APHY</name>
<protein>
    <recommendedName>
        <fullName evidence="7">PROP1-like PPR domain-containing protein</fullName>
    </recommendedName>
</protein>
<comment type="subunit">
    <text evidence="4">Binds to mitochondrial small subunit 15S rRNA.</text>
</comment>